<protein>
    <submittedName>
        <fullName evidence="1">Uncharacterized protein</fullName>
    </submittedName>
</protein>
<reference evidence="1" key="1">
    <citation type="submission" date="2023-07" db="EMBL/GenBank/DDBJ databases">
        <title>Two novel species in the genus Flavivirga.</title>
        <authorList>
            <person name="Kwon K."/>
        </authorList>
    </citation>
    <scope>NUCLEOTIDE SEQUENCE</scope>
    <source>
        <strain evidence="1">KACC 14157</strain>
    </source>
</reference>
<evidence type="ECO:0000313" key="1">
    <source>
        <dbReference type="EMBL" id="MDO5989192.1"/>
    </source>
</evidence>
<evidence type="ECO:0000313" key="2">
    <source>
        <dbReference type="Proteomes" id="UP001176891"/>
    </source>
</evidence>
<comment type="caution">
    <text evidence="1">The sequence shown here is derived from an EMBL/GenBank/DDBJ whole genome shotgun (WGS) entry which is preliminary data.</text>
</comment>
<dbReference type="RefSeq" id="WP_303283842.1">
    <property type="nucleotide sequence ID" value="NZ_BAABCZ010000012.1"/>
</dbReference>
<sequence length="78" mass="9581">MENYEYEVTGFDKNPVLKKLMIDYVKYNYEENADISDYNLWQEYNYLKNNAMLDILFECERRGVLTEQMRLEDESFQL</sequence>
<name>A0ABT8X5F2_9FLAO</name>
<gene>
    <name evidence="1" type="ORF">Q4Q39_17445</name>
</gene>
<accession>A0ABT8X5F2</accession>
<dbReference type="EMBL" id="JAUOEM010000006">
    <property type="protein sequence ID" value="MDO5989192.1"/>
    <property type="molecule type" value="Genomic_DNA"/>
</dbReference>
<dbReference type="Proteomes" id="UP001176891">
    <property type="component" value="Unassembled WGS sequence"/>
</dbReference>
<organism evidence="1 2">
    <name type="scientific">Flavivirga amylovorans</name>
    <dbReference type="NCBI Taxonomy" id="870486"/>
    <lineage>
        <taxon>Bacteria</taxon>
        <taxon>Pseudomonadati</taxon>
        <taxon>Bacteroidota</taxon>
        <taxon>Flavobacteriia</taxon>
        <taxon>Flavobacteriales</taxon>
        <taxon>Flavobacteriaceae</taxon>
        <taxon>Flavivirga</taxon>
    </lineage>
</organism>
<keyword evidence="2" id="KW-1185">Reference proteome</keyword>
<proteinExistence type="predicted"/>